<keyword evidence="4" id="KW-0862">Zinc</keyword>
<dbReference type="GO" id="GO:0070403">
    <property type="term" value="F:NAD+ binding"/>
    <property type="evidence" value="ECO:0007669"/>
    <property type="project" value="InterPro"/>
</dbReference>
<dbReference type="PANTHER" id="PTHR11085">
    <property type="entry name" value="NAD-DEPENDENT PROTEIN DEACYLASE SIRTUIN-5, MITOCHONDRIAL-RELATED"/>
    <property type="match status" value="1"/>
</dbReference>
<dbReference type="InterPro" id="IPR050134">
    <property type="entry name" value="NAD-dep_sirtuin_deacylases"/>
</dbReference>
<feature type="binding site" evidence="4">
    <location>
        <position position="119"/>
    </location>
    <ligand>
        <name>Zn(2+)</name>
        <dbReference type="ChEBI" id="CHEBI:29105"/>
    </ligand>
</feature>
<reference evidence="7" key="1">
    <citation type="submission" date="2018-06" db="EMBL/GenBank/DDBJ databases">
        <title>Aestuariibacter litoralis strain KCTC 52945T.</title>
        <authorList>
            <person name="Li X."/>
            <person name="Salam N."/>
            <person name="Li J.-L."/>
            <person name="Chen Y.-M."/>
            <person name="Yang Z.-W."/>
            <person name="Zhang L.-Y."/>
            <person name="Han M.-X."/>
            <person name="Xiao M."/>
            <person name="Li W.-J."/>
        </authorList>
    </citation>
    <scope>NUCLEOTIDE SEQUENCE [LARGE SCALE GENOMIC DNA]</scope>
    <source>
        <strain evidence="7">KCTC 52945</strain>
    </source>
</reference>
<keyword evidence="4" id="KW-0479">Metal-binding</keyword>
<feature type="active site" description="Proton acceptor" evidence="4">
    <location>
        <position position="111"/>
    </location>
</feature>
<evidence type="ECO:0000259" key="5">
    <source>
        <dbReference type="PROSITE" id="PS50305"/>
    </source>
</evidence>
<dbReference type="InterPro" id="IPR003000">
    <property type="entry name" value="Sirtuin"/>
</dbReference>
<dbReference type="InterPro" id="IPR029035">
    <property type="entry name" value="DHS-like_NAD/FAD-binding_dom"/>
</dbReference>
<proteinExistence type="predicted"/>
<dbReference type="CDD" id="cd01407">
    <property type="entry name" value="SIR2-fam"/>
    <property type="match status" value="1"/>
</dbReference>
<dbReference type="EMBL" id="QKVK01000006">
    <property type="protein sequence ID" value="PZF76299.1"/>
    <property type="molecule type" value="Genomic_DNA"/>
</dbReference>
<dbReference type="InterPro" id="IPR026590">
    <property type="entry name" value="Ssirtuin_cat_dom"/>
</dbReference>
<comment type="caution">
    <text evidence="6">The sequence shown here is derived from an EMBL/GenBank/DDBJ whole genome shotgun (WGS) entry which is preliminary data.</text>
</comment>
<feature type="binding site" evidence="4">
    <location>
        <position position="122"/>
    </location>
    <ligand>
        <name>Zn(2+)</name>
        <dbReference type="ChEBI" id="CHEBI:29105"/>
    </ligand>
</feature>
<dbReference type="SUPFAM" id="SSF52467">
    <property type="entry name" value="DHS-like NAD/FAD-binding domain"/>
    <property type="match status" value="1"/>
</dbReference>
<dbReference type="RefSeq" id="WP_111199136.1">
    <property type="nucleotide sequence ID" value="NZ_QKVK01000006.1"/>
</dbReference>
<keyword evidence="3" id="KW-0520">NAD</keyword>
<evidence type="ECO:0000313" key="6">
    <source>
        <dbReference type="EMBL" id="PZF76299.1"/>
    </source>
</evidence>
<evidence type="ECO:0000313" key="7">
    <source>
        <dbReference type="Proteomes" id="UP000248795"/>
    </source>
</evidence>
<name>A0A2W2BJD7_9HYPH</name>
<protein>
    <recommendedName>
        <fullName evidence="1">protein acetyllysine N-acetyltransferase</fullName>
        <ecNumber evidence="1">2.3.1.286</ecNumber>
    </recommendedName>
</protein>
<feature type="binding site" evidence="4">
    <location>
        <position position="147"/>
    </location>
    <ligand>
        <name>Zn(2+)</name>
        <dbReference type="ChEBI" id="CHEBI:29105"/>
    </ligand>
</feature>
<dbReference type="AlphaFoldDB" id="A0A2W2BJD7"/>
<dbReference type="Pfam" id="PF02146">
    <property type="entry name" value="SIR2"/>
    <property type="match status" value="1"/>
</dbReference>
<dbReference type="Gene3D" id="3.40.50.1220">
    <property type="entry name" value="TPP-binding domain"/>
    <property type="match status" value="1"/>
</dbReference>
<sequence>MVQRARRAVVFTGAGISTECGIPDFRSPCGFWTRYKPIEYSAFLASEDTRLEAWRRFLMIRDTIAKAEPGPSHKAVARLMDMGHVSTVITQNIDGLHAAAGIPAERIIEIHGNGTYARCLACGQRHEIDWVRGVIDETGRAPVCSACGGIVKSATISFGQAMPEQQMADARAATLDADLFLSIGSSLQVFPAAGLPVLASHNRTPLVILNREETGLDGLARLVIHAEAGPVLGAVMARLAPG</sequence>
<evidence type="ECO:0000256" key="4">
    <source>
        <dbReference type="PROSITE-ProRule" id="PRU00236"/>
    </source>
</evidence>
<dbReference type="GO" id="GO:0017136">
    <property type="term" value="F:histone deacetylase activity, NAD-dependent"/>
    <property type="evidence" value="ECO:0007669"/>
    <property type="project" value="TreeGrafter"/>
</dbReference>
<feature type="domain" description="Deacetylase sirtuin-type" evidence="5">
    <location>
        <begin position="1"/>
        <end position="242"/>
    </location>
</feature>
<dbReference type="GO" id="GO:0046872">
    <property type="term" value="F:metal ion binding"/>
    <property type="evidence" value="ECO:0007669"/>
    <property type="project" value="UniProtKB-KW"/>
</dbReference>
<evidence type="ECO:0000256" key="2">
    <source>
        <dbReference type="ARBA" id="ARBA00022679"/>
    </source>
</evidence>
<dbReference type="InterPro" id="IPR026591">
    <property type="entry name" value="Sirtuin_cat_small_dom_sf"/>
</dbReference>
<dbReference type="PROSITE" id="PS50305">
    <property type="entry name" value="SIRTUIN"/>
    <property type="match status" value="1"/>
</dbReference>
<dbReference type="Gene3D" id="3.30.1600.10">
    <property type="entry name" value="SIR2/SIRT2 'Small Domain"/>
    <property type="match status" value="1"/>
</dbReference>
<keyword evidence="7" id="KW-1185">Reference proteome</keyword>
<dbReference type="EC" id="2.3.1.286" evidence="1"/>
<evidence type="ECO:0000256" key="3">
    <source>
        <dbReference type="ARBA" id="ARBA00023027"/>
    </source>
</evidence>
<dbReference type="Proteomes" id="UP000248795">
    <property type="component" value="Unassembled WGS sequence"/>
</dbReference>
<organism evidence="6 7">
    <name type="scientific">Aestuariivirga litoralis</name>
    <dbReference type="NCBI Taxonomy" id="2650924"/>
    <lineage>
        <taxon>Bacteria</taxon>
        <taxon>Pseudomonadati</taxon>
        <taxon>Pseudomonadota</taxon>
        <taxon>Alphaproteobacteria</taxon>
        <taxon>Hyphomicrobiales</taxon>
        <taxon>Aestuariivirgaceae</taxon>
        <taxon>Aestuariivirga</taxon>
    </lineage>
</organism>
<dbReference type="PANTHER" id="PTHR11085:SF4">
    <property type="entry name" value="NAD-DEPENDENT PROTEIN DEACYLASE"/>
    <property type="match status" value="1"/>
</dbReference>
<gene>
    <name evidence="6" type="ORF">DK847_14005</name>
</gene>
<feature type="binding site" evidence="4">
    <location>
        <position position="144"/>
    </location>
    <ligand>
        <name>Zn(2+)</name>
        <dbReference type="ChEBI" id="CHEBI:29105"/>
    </ligand>
</feature>
<evidence type="ECO:0000256" key="1">
    <source>
        <dbReference type="ARBA" id="ARBA00012928"/>
    </source>
</evidence>
<accession>A0A2W2BJD7</accession>
<keyword evidence="2" id="KW-0808">Transferase</keyword>